<dbReference type="OrthoDB" id="8635520at2"/>
<dbReference type="InterPro" id="IPR000835">
    <property type="entry name" value="HTH_MarR-typ"/>
</dbReference>
<protein>
    <submittedName>
        <fullName evidence="2">DNA-binding transcriptional regulator, MarR family</fullName>
    </submittedName>
</protein>
<dbReference type="EMBL" id="FMYH01000005">
    <property type="protein sequence ID" value="SDD03503.1"/>
    <property type="molecule type" value="Genomic_DNA"/>
</dbReference>
<name>A0A1G6RGI8_9MICO</name>
<dbReference type="PANTHER" id="PTHR33164:SF43">
    <property type="entry name" value="HTH-TYPE TRANSCRIPTIONAL REPRESSOR YETL"/>
    <property type="match status" value="1"/>
</dbReference>
<sequence length="176" mass="18876">MEHATTHLTAPGPTLAPARRTTVEDDLGRHLGVLLRAYQATLGPLLAELPHGTRGYQVLVAVAAGDQPNQLALAAHLGIDRTVMTYVIDDLVASGLVERQQNPTDRRARRVVATETGRMTLTELQRRVHDAEDRLLGALAPAQRAVFRNLLQAVACGVRDVAPEVDPCEAAGAVLT</sequence>
<dbReference type="SUPFAM" id="SSF46785">
    <property type="entry name" value="Winged helix' DNA-binding domain"/>
    <property type="match status" value="1"/>
</dbReference>
<dbReference type="InterPro" id="IPR036390">
    <property type="entry name" value="WH_DNA-bd_sf"/>
</dbReference>
<dbReference type="GO" id="GO:0003677">
    <property type="term" value="F:DNA binding"/>
    <property type="evidence" value="ECO:0007669"/>
    <property type="project" value="UniProtKB-KW"/>
</dbReference>
<dbReference type="GO" id="GO:0006950">
    <property type="term" value="P:response to stress"/>
    <property type="evidence" value="ECO:0007669"/>
    <property type="project" value="TreeGrafter"/>
</dbReference>
<keyword evidence="2" id="KW-0238">DNA-binding</keyword>
<evidence type="ECO:0000313" key="3">
    <source>
        <dbReference type="Proteomes" id="UP000199039"/>
    </source>
</evidence>
<dbReference type="Proteomes" id="UP000199039">
    <property type="component" value="Unassembled WGS sequence"/>
</dbReference>
<reference evidence="2 3" key="1">
    <citation type="submission" date="2016-09" db="EMBL/GenBank/DDBJ databases">
        <authorList>
            <person name="Capua I."/>
            <person name="De Benedictis P."/>
            <person name="Joannis T."/>
            <person name="Lombin L.H."/>
            <person name="Cattoli G."/>
        </authorList>
    </citation>
    <scope>NUCLEOTIDE SEQUENCE [LARGE SCALE GENOMIC DNA]</scope>
    <source>
        <strain evidence="2 3">ISLP-3</strain>
    </source>
</reference>
<dbReference type="GO" id="GO:0003700">
    <property type="term" value="F:DNA-binding transcription factor activity"/>
    <property type="evidence" value="ECO:0007669"/>
    <property type="project" value="InterPro"/>
</dbReference>
<dbReference type="STRING" id="1814289.SAMN05216410_2680"/>
<dbReference type="RefSeq" id="WP_093183936.1">
    <property type="nucleotide sequence ID" value="NZ_FMYH01000005.1"/>
</dbReference>
<gene>
    <name evidence="2" type="ORF">SAMN05216410_2680</name>
</gene>
<dbReference type="PANTHER" id="PTHR33164">
    <property type="entry name" value="TRANSCRIPTIONAL REGULATOR, MARR FAMILY"/>
    <property type="match status" value="1"/>
</dbReference>
<dbReference type="Pfam" id="PF12802">
    <property type="entry name" value="MarR_2"/>
    <property type="match status" value="1"/>
</dbReference>
<proteinExistence type="predicted"/>
<keyword evidence="3" id="KW-1185">Reference proteome</keyword>
<dbReference type="SMART" id="SM00347">
    <property type="entry name" value="HTH_MARR"/>
    <property type="match status" value="1"/>
</dbReference>
<organism evidence="2 3">
    <name type="scientific">Sanguibacter gelidistatuariae</name>
    <dbReference type="NCBI Taxonomy" id="1814289"/>
    <lineage>
        <taxon>Bacteria</taxon>
        <taxon>Bacillati</taxon>
        <taxon>Actinomycetota</taxon>
        <taxon>Actinomycetes</taxon>
        <taxon>Micrococcales</taxon>
        <taxon>Sanguibacteraceae</taxon>
        <taxon>Sanguibacter</taxon>
    </lineage>
</organism>
<dbReference type="AlphaFoldDB" id="A0A1G6RGI8"/>
<accession>A0A1G6RGI8</accession>
<dbReference type="PROSITE" id="PS50995">
    <property type="entry name" value="HTH_MARR_2"/>
    <property type="match status" value="1"/>
</dbReference>
<dbReference type="Gene3D" id="1.10.10.10">
    <property type="entry name" value="Winged helix-like DNA-binding domain superfamily/Winged helix DNA-binding domain"/>
    <property type="match status" value="1"/>
</dbReference>
<dbReference type="InterPro" id="IPR039422">
    <property type="entry name" value="MarR/SlyA-like"/>
</dbReference>
<dbReference type="InterPro" id="IPR036388">
    <property type="entry name" value="WH-like_DNA-bd_sf"/>
</dbReference>
<dbReference type="PRINTS" id="PR00598">
    <property type="entry name" value="HTHMARR"/>
</dbReference>
<evidence type="ECO:0000259" key="1">
    <source>
        <dbReference type="PROSITE" id="PS50995"/>
    </source>
</evidence>
<feature type="domain" description="HTH marR-type" evidence="1">
    <location>
        <begin position="24"/>
        <end position="156"/>
    </location>
</feature>
<evidence type="ECO:0000313" key="2">
    <source>
        <dbReference type="EMBL" id="SDD03503.1"/>
    </source>
</evidence>